<dbReference type="EMBL" id="JAPFFF010000001">
    <property type="protein sequence ID" value="KAK8900277.1"/>
    <property type="molecule type" value="Genomic_DNA"/>
</dbReference>
<gene>
    <name evidence="1" type="ORF">M9Y10_002600</name>
</gene>
<keyword evidence="2" id="KW-1185">Reference proteome</keyword>
<sequence length="105" mass="12327">MSWIQVVPLQFVFNLGECGNHDWVDSRETLFLKVYDKNTAPFAISRQEKLSSVLHCIARDGRWIKPQMILQKKTTDFKIYKYLSLTNFQFVHTPSGYVTSVSFKY</sequence>
<dbReference type="Proteomes" id="UP001470230">
    <property type="component" value="Unassembled WGS sequence"/>
</dbReference>
<name>A0ABR2LAB3_9EUKA</name>
<comment type="caution">
    <text evidence="1">The sequence shown here is derived from an EMBL/GenBank/DDBJ whole genome shotgun (WGS) entry which is preliminary data.</text>
</comment>
<accession>A0ABR2LAB3</accession>
<organism evidence="1 2">
    <name type="scientific">Tritrichomonas musculus</name>
    <dbReference type="NCBI Taxonomy" id="1915356"/>
    <lineage>
        <taxon>Eukaryota</taxon>
        <taxon>Metamonada</taxon>
        <taxon>Parabasalia</taxon>
        <taxon>Tritrichomonadida</taxon>
        <taxon>Tritrichomonadidae</taxon>
        <taxon>Tritrichomonas</taxon>
    </lineage>
</organism>
<protein>
    <submittedName>
        <fullName evidence="1">Uncharacterized protein</fullName>
    </submittedName>
</protein>
<evidence type="ECO:0000313" key="1">
    <source>
        <dbReference type="EMBL" id="KAK8900277.1"/>
    </source>
</evidence>
<proteinExistence type="predicted"/>
<evidence type="ECO:0000313" key="2">
    <source>
        <dbReference type="Proteomes" id="UP001470230"/>
    </source>
</evidence>
<reference evidence="1 2" key="1">
    <citation type="submission" date="2024-04" db="EMBL/GenBank/DDBJ databases">
        <title>Tritrichomonas musculus Genome.</title>
        <authorList>
            <person name="Alves-Ferreira E."/>
            <person name="Grigg M."/>
            <person name="Lorenzi H."/>
            <person name="Galac M."/>
        </authorList>
    </citation>
    <scope>NUCLEOTIDE SEQUENCE [LARGE SCALE GENOMIC DNA]</scope>
    <source>
        <strain evidence="1 2">EAF2021</strain>
    </source>
</reference>